<feature type="region of interest" description="Disordered" evidence="1">
    <location>
        <begin position="1"/>
        <end position="40"/>
    </location>
</feature>
<reference evidence="2" key="1">
    <citation type="journal article" date="2004" name="Genome Res.">
        <title>The status, quality, and expansion of the NIH full-length cDNA project: the Mammalian Gene Collection (MGC).</title>
        <authorList>
            <consortium name="The MGC Project Team"/>
            <person name="Gerhard D.S."/>
            <person name="Wagner L."/>
            <person name="Feingold E.A."/>
            <person name="Shenmen C.M."/>
            <person name="Grouse L.H."/>
            <person name="Schuler G."/>
            <person name="Klein S.L."/>
            <person name="Old S."/>
            <person name="Rasooly R."/>
            <person name="Good P."/>
            <person name="Guyer M."/>
            <person name="Peck A.M."/>
            <person name="Derge J.G."/>
            <person name="Lipman D."/>
            <person name="Collins F.S."/>
            <person name="Jang W."/>
            <person name="Sherry S."/>
            <person name="Feolo M."/>
            <person name="Misquitta L."/>
            <person name="Lee E."/>
            <person name="Rotmistrovsky K."/>
            <person name="Greenhut S.F."/>
            <person name="Schaefer C.F."/>
            <person name="Buetow K."/>
            <person name="Bonner T.I."/>
            <person name="Haussler D."/>
            <person name="Kent J."/>
            <person name="Kiekhaus M."/>
            <person name="Furey T."/>
            <person name="Brent M."/>
            <person name="Prange C."/>
            <person name="Schreiber K."/>
            <person name="Shapiro N."/>
            <person name="Bhat N.K."/>
            <person name="Hopkins R.F."/>
            <person name="Hsie F."/>
            <person name="Driscoll T."/>
            <person name="Soares M.B."/>
            <person name="Casavant T.L."/>
            <person name="Scheetz T.E."/>
            <person name="Brown-stein M.J."/>
            <person name="Usdin T.B."/>
            <person name="Toshiyuki S."/>
            <person name="Carninci P."/>
            <person name="Piao Y."/>
            <person name="Dudekula D.B."/>
            <person name="Ko M.S."/>
            <person name="Kawakami K."/>
            <person name="Suzuki Y."/>
            <person name="Sugano S."/>
            <person name="Gruber C.E."/>
            <person name="Smith M.R."/>
            <person name="Simmons B."/>
            <person name="Moore T."/>
            <person name="Waterman R."/>
            <person name="Johnson S.L."/>
            <person name="Ruan Y."/>
            <person name="Wei C.L."/>
            <person name="Mathavan S."/>
            <person name="Gunaratne P.H."/>
            <person name="Wu J."/>
            <person name="Garcia A.M."/>
            <person name="Hulyk S.W."/>
            <person name="Fuh E."/>
            <person name="Yuan Y."/>
            <person name="Sneed A."/>
            <person name="Kowis C."/>
            <person name="Hodgson A."/>
            <person name="Muzny D.M."/>
            <person name="McPherson J."/>
            <person name="Gibbs R.A."/>
            <person name="Fahey J."/>
            <person name="Helton E."/>
            <person name="Ketteman M."/>
            <person name="Madan A."/>
            <person name="Rodrigues S."/>
            <person name="Sanchez A."/>
            <person name="Whiting M."/>
            <person name="Madari A."/>
            <person name="Young A.C."/>
            <person name="Wetherby K.D."/>
            <person name="Granite S.J."/>
            <person name="Kwong P.N."/>
            <person name="Brinkley C.P."/>
            <person name="Pearson R.L."/>
            <person name="Bouffard G.G."/>
            <person name="Blakesly R.W."/>
            <person name="Green E.D."/>
            <person name="Dickson M.C."/>
            <person name="Rodriguez A.C."/>
            <person name="Grimwood J."/>
            <person name="Schmutz J."/>
            <person name="Myers R.M."/>
            <person name="Butterfield Y.S."/>
            <person name="Griffith M."/>
            <person name="Griffith O.L."/>
            <person name="Krzywinski M.I."/>
            <person name="Liao N."/>
            <person name="Morin R."/>
            <person name="Morrin R."/>
            <person name="Palmquist D."/>
            <person name="Petrescu A.S."/>
            <person name="Skalska U."/>
            <person name="Smailus D.E."/>
            <person name="Stott J.M."/>
            <person name="Schnerch A."/>
            <person name="Schein J.E."/>
            <person name="Jones S.J."/>
            <person name="Holt R.A."/>
            <person name="Baross A."/>
            <person name="Marra M.A."/>
            <person name="Clifton S."/>
            <person name="Makowski K.A."/>
            <person name="Bosak S."/>
            <person name="Malek J."/>
        </authorList>
    </citation>
    <scope>NUCLEOTIDE SEQUENCE [LARGE SCALE MRNA]</scope>
    <source>
        <tissue evidence="2">Skin</tissue>
    </source>
</reference>
<proteinExistence type="evidence at transcript level"/>
<accession>Q6PJF4</accession>
<evidence type="ECO:0000256" key="1">
    <source>
        <dbReference type="SAM" id="MobiDB-lite"/>
    </source>
</evidence>
<sequence>MPGLDLAQLSAPRENSTKRLACKKGSSAQHRPTRGPSQKQ</sequence>
<name>Q6PJF4_HUMAN</name>
<organism evidence="2">
    <name type="scientific">Homo sapiens</name>
    <name type="common">Human</name>
    <dbReference type="NCBI Taxonomy" id="9606"/>
    <lineage>
        <taxon>Eukaryota</taxon>
        <taxon>Metazoa</taxon>
        <taxon>Chordata</taxon>
        <taxon>Craniata</taxon>
        <taxon>Vertebrata</taxon>
        <taxon>Euteleostomi</taxon>
        <taxon>Mammalia</taxon>
        <taxon>Eutheria</taxon>
        <taxon>Euarchontoglires</taxon>
        <taxon>Primates</taxon>
        <taxon>Haplorrhini</taxon>
        <taxon>Catarrhini</taxon>
        <taxon>Hominidae</taxon>
        <taxon>Homo</taxon>
    </lineage>
</organism>
<dbReference type="AlphaFoldDB" id="Q6PJF4"/>
<protein>
    <submittedName>
        <fullName evidence="2">SLCO5A1 protein</fullName>
    </submittedName>
</protein>
<feature type="compositionally biased region" description="Polar residues" evidence="1">
    <location>
        <begin position="26"/>
        <end position="40"/>
    </location>
</feature>
<evidence type="ECO:0000313" key="2">
    <source>
        <dbReference type="EMBL" id="AAH16067.1"/>
    </source>
</evidence>
<dbReference type="EMBL" id="BC016067">
    <property type="protein sequence ID" value="AAH16067.1"/>
    <property type="molecule type" value="mRNA"/>
</dbReference>